<dbReference type="AlphaFoldDB" id="A0AA38PB52"/>
<organism evidence="5 6">
    <name type="scientific">Lentinula raphanica</name>
    <dbReference type="NCBI Taxonomy" id="153919"/>
    <lineage>
        <taxon>Eukaryota</taxon>
        <taxon>Fungi</taxon>
        <taxon>Dikarya</taxon>
        <taxon>Basidiomycota</taxon>
        <taxon>Agaricomycotina</taxon>
        <taxon>Agaricomycetes</taxon>
        <taxon>Agaricomycetidae</taxon>
        <taxon>Agaricales</taxon>
        <taxon>Marasmiineae</taxon>
        <taxon>Omphalotaceae</taxon>
        <taxon>Lentinula</taxon>
    </lineage>
</organism>
<dbReference type="Proteomes" id="UP001163846">
    <property type="component" value="Unassembled WGS sequence"/>
</dbReference>
<dbReference type="Gene3D" id="2.130.10.10">
    <property type="entry name" value="YVTN repeat-like/Quinoprotein amine dehydrogenase"/>
    <property type="match status" value="2"/>
</dbReference>
<dbReference type="InterPro" id="IPR001680">
    <property type="entry name" value="WD40_rpt"/>
</dbReference>
<reference evidence="5" key="1">
    <citation type="submission" date="2022-08" db="EMBL/GenBank/DDBJ databases">
        <authorList>
            <consortium name="DOE Joint Genome Institute"/>
            <person name="Min B."/>
            <person name="Riley R."/>
            <person name="Sierra-Patev S."/>
            <person name="Naranjo-Ortiz M."/>
            <person name="Looney B."/>
            <person name="Konkel Z."/>
            <person name="Slot J.C."/>
            <person name="Sakamoto Y."/>
            <person name="Steenwyk J.L."/>
            <person name="Rokas A."/>
            <person name="Carro J."/>
            <person name="Camarero S."/>
            <person name="Ferreira P."/>
            <person name="Molpeceres G."/>
            <person name="Ruiz-Duenas F.J."/>
            <person name="Serrano A."/>
            <person name="Henrissat B."/>
            <person name="Drula E."/>
            <person name="Hughes K.W."/>
            <person name="Mata J.L."/>
            <person name="Ishikawa N.K."/>
            <person name="Vargas-Isla R."/>
            <person name="Ushijima S."/>
            <person name="Smith C.A."/>
            <person name="Ahrendt S."/>
            <person name="Andreopoulos W."/>
            <person name="He G."/>
            <person name="Labutti K."/>
            <person name="Lipzen A."/>
            <person name="Ng V."/>
            <person name="Sandor L."/>
            <person name="Barry K."/>
            <person name="Martinez A.T."/>
            <person name="Xiao Y."/>
            <person name="Gibbons J.G."/>
            <person name="Terashima K."/>
            <person name="Hibbett D.S."/>
            <person name="Grigoriev I.V."/>
        </authorList>
    </citation>
    <scope>NUCLEOTIDE SEQUENCE</scope>
    <source>
        <strain evidence="5">TFB9207</strain>
    </source>
</reference>
<name>A0AA38PB52_9AGAR</name>
<evidence type="ECO:0000256" key="2">
    <source>
        <dbReference type="ARBA" id="ARBA00022737"/>
    </source>
</evidence>
<dbReference type="InterPro" id="IPR015943">
    <property type="entry name" value="WD40/YVTN_repeat-like_dom_sf"/>
</dbReference>
<proteinExistence type="inferred from homology"/>
<sequence>MSNLAPAPIHLLRSHTSSIAALFISRDNERIYSGDSSGHAVITSTQTLRAIASWKAHEDGFLGIEEWENAIITHGRDNKLHVWNRPDESSTTFGIGSSAALPGLPTPTLRFSMDVNALNYCRFSLLSTSFFRSTRTSEGEHLPSASSSSKTVPSSEYGALIALPNLIESSEADIWSLPSCERVHAGIGQRAKKTLFSDGRTGENPTGIIMSLHLFQNTSSSTSAPELRILIAYENGSVVLRRYANVDKTTSVEGKGWEVIWEATMHREAIMAMQVSSNNEFALTVSADHIVGRYDLTASTADNSTIFRTKHPGNACVAIRDDGRVCAVGGWDGKIRLYSTKSFKPLGTLNYHKESCQALCFATSTGADADSQEREDDDEDIPDDEKIQRGRWLVSGGKDKRIAIWKLISFMKS</sequence>
<dbReference type="PANTHER" id="PTHR19854:SF1">
    <property type="entry name" value="GUANINE NUCLEOTIDE-BINDING PROTEIN SUBUNIT BETA-LIKE PROTEIN 1"/>
    <property type="match status" value="1"/>
</dbReference>
<dbReference type="Pfam" id="PF00400">
    <property type="entry name" value="WD40"/>
    <property type="match status" value="2"/>
</dbReference>
<evidence type="ECO:0000313" key="6">
    <source>
        <dbReference type="Proteomes" id="UP001163846"/>
    </source>
</evidence>
<comment type="similarity">
    <text evidence="3">Belongs to the WD repeat ASA1 family.</text>
</comment>
<dbReference type="PANTHER" id="PTHR19854">
    <property type="entry name" value="TRANSDUCIN BETA-LIKE 3"/>
    <property type="match status" value="1"/>
</dbReference>
<dbReference type="SUPFAM" id="SSF50978">
    <property type="entry name" value="WD40 repeat-like"/>
    <property type="match status" value="1"/>
</dbReference>
<evidence type="ECO:0000256" key="4">
    <source>
        <dbReference type="ARBA" id="ARBA00040563"/>
    </source>
</evidence>
<dbReference type="InterPro" id="IPR036322">
    <property type="entry name" value="WD40_repeat_dom_sf"/>
</dbReference>
<protein>
    <recommendedName>
        <fullName evidence="4">ASTRA-associated protein 1</fullName>
    </recommendedName>
</protein>
<comment type="caution">
    <text evidence="5">The sequence shown here is derived from an EMBL/GenBank/DDBJ whole genome shotgun (WGS) entry which is preliminary data.</text>
</comment>
<keyword evidence="2" id="KW-0677">Repeat</keyword>
<dbReference type="EMBL" id="MU806115">
    <property type="protein sequence ID" value="KAJ3839664.1"/>
    <property type="molecule type" value="Genomic_DNA"/>
</dbReference>
<keyword evidence="1" id="KW-0853">WD repeat</keyword>
<gene>
    <name evidence="5" type="ORF">F5878DRAFT_615673</name>
</gene>
<keyword evidence="6" id="KW-1185">Reference proteome</keyword>
<evidence type="ECO:0000313" key="5">
    <source>
        <dbReference type="EMBL" id="KAJ3839664.1"/>
    </source>
</evidence>
<evidence type="ECO:0000256" key="1">
    <source>
        <dbReference type="ARBA" id="ARBA00022574"/>
    </source>
</evidence>
<accession>A0AA38PB52</accession>
<dbReference type="SMART" id="SM00320">
    <property type="entry name" value="WD40"/>
    <property type="match status" value="5"/>
</dbReference>
<evidence type="ECO:0000256" key="3">
    <source>
        <dbReference type="ARBA" id="ARBA00037931"/>
    </source>
</evidence>